<organism evidence="2 3">
    <name type="scientific">Pyricularia oryzae</name>
    <name type="common">Rice blast fungus</name>
    <name type="synonym">Magnaporthe oryzae</name>
    <dbReference type="NCBI Taxonomy" id="318829"/>
    <lineage>
        <taxon>Eukaryota</taxon>
        <taxon>Fungi</taxon>
        <taxon>Dikarya</taxon>
        <taxon>Ascomycota</taxon>
        <taxon>Pezizomycotina</taxon>
        <taxon>Sordariomycetes</taxon>
        <taxon>Sordariomycetidae</taxon>
        <taxon>Magnaporthales</taxon>
        <taxon>Pyriculariaceae</taxon>
        <taxon>Pyricularia</taxon>
    </lineage>
</organism>
<sequence>MLNIPSPFWGAKPKPKKEPGRVTSTEAHIHYEGHSMVIDIALRPQSDTTSPSASSKATVDRDYDEFVTMAIRIHSHLLEEFQRHKAAWRAKASEEYGTKDQDDAQSSGALEGAEDNLSAEVIFGPEWAEREELLQHLAAETERREAEYDALMEEFWVLGFFDKNGEIQNENELGKIRSQDWGEVEPVEEYWEHVKVEGMMYWDDGMGMRSGESFQGDSYDLGKDSLTQDTVLRSVDGPANEEIAAEMGQEFSEVLEDEQTYPTSTFTIGEGSDVGQSPDGSCPGCVAEEYPGVSPECFPETGTHDNPSRMERHRVSSVPPEPKSKENHKVSRSA</sequence>
<feature type="compositionally biased region" description="Basic and acidic residues" evidence="1">
    <location>
        <begin position="322"/>
        <end position="334"/>
    </location>
</feature>
<evidence type="ECO:0000256" key="1">
    <source>
        <dbReference type="SAM" id="MobiDB-lite"/>
    </source>
</evidence>
<dbReference type="Proteomes" id="UP000294847">
    <property type="component" value="Chromosome 3"/>
</dbReference>
<feature type="region of interest" description="Disordered" evidence="1">
    <location>
        <begin position="1"/>
        <end position="21"/>
    </location>
</feature>
<dbReference type="EMBL" id="CP034206">
    <property type="protein sequence ID" value="QBZ59498.1"/>
    <property type="molecule type" value="Genomic_DNA"/>
</dbReference>
<reference evidence="2 3" key="1">
    <citation type="journal article" date="2019" name="Mol. Biol. Evol.">
        <title>Blast fungal genomes show frequent chromosomal changes, gene gains and losses, and effector gene turnover.</title>
        <authorList>
            <person name="Gomez Luciano L.B."/>
            <person name="Jason Tsai I."/>
            <person name="Chuma I."/>
            <person name="Tosa Y."/>
            <person name="Chen Y.H."/>
            <person name="Li J.Y."/>
            <person name="Li M.Y."/>
            <person name="Jade Lu M.Y."/>
            <person name="Nakayashiki H."/>
            <person name="Li W.H."/>
        </authorList>
    </citation>
    <scope>NUCLEOTIDE SEQUENCE [LARGE SCALE GENOMIC DNA]</scope>
    <source>
        <strain evidence="2">MZ5-1-6</strain>
    </source>
</reference>
<accession>A0A4P7N9U8</accession>
<evidence type="ECO:0000313" key="3">
    <source>
        <dbReference type="Proteomes" id="UP000294847"/>
    </source>
</evidence>
<name>A0A4P7N9U8_PYROR</name>
<feature type="region of interest" description="Disordered" evidence="1">
    <location>
        <begin position="94"/>
        <end position="115"/>
    </location>
</feature>
<dbReference type="AlphaFoldDB" id="A0A4P7N9U8"/>
<feature type="compositionally biased region" description="Basic and acidic residues" evidence="1">
    <location>
        <begin position="302"/>
        <end position="314"/>
    </location>
</feature>
<protein>
    <submittedName>
        <fullName evidence="2">Uncharacterized protein</fullName>
    </submittedName>
</protein>
<gene>
    <name evidence="2" type="ORF">PoMZ_04459</name>
</gene>
<evidence type="ECO:0000313" key="2">
    <source>
        <dbReference type="EMBL" id="QBZ59498.1"/>
    </source>
</evidence>
<feature type="region of interest" description="Disordered" evidence="1">
    <location>
        <begin position="294"/>
        <end position="334"/>
    </location>
</feature>
<proteinExistence type="predicted"/>